<organism evidence="1 2">
    <name type="scientific">Macleaya cordata</name>
    <name type="common">Five-seeded plume-poppy</name>
    <name type="synonym">Bocconia cordata</name>
    <dbReference type="NCBI Taxonomy" id="56857"/>
    <lineage>
        <taxon>Eukaryota</taxon>
        <taxon>Viridiplantae</taxon>
        <taxon>Streptophyta</taxon>
        <taxon>Embryophyta</taxon>
        <taxon>Tracheophyta</taxon>
        <taxon>Spermatophyta</taxon>
        <taxon>Magnoliopsida</taxon>
        <taxon>Ranunculales</taxon>
        <taxon>Papaveraceae</taxon>
        <taxon>Papaveroideae</taxon>
        <taxon>Macleaya</taxon>
    </lineage>
</organism>
<keyword evidence="2" id="KW-1185">Reference proteome</keyword>
<reference evidence="1 2" key="1">
    <citation type="journal article" date="2017" name="Mol. Plant">
        <title>The Genome of Medicinal Plant Macleaya cordata Provides New Insights into Benzylisoquinoline Alkaloids Metabolism.</title>
        <authorList>
            <person name="Liu X."/>
            <person name="Liu Y."/>
            <person name="Huang P."/>
            <person name="Ma Y."/>
            <person name="Qing Z."/>
            <person name="Tang Q."/>
            <person name="Cao H."/>
            <person name="Cheng P."/>
            <person name="Zheng Y."/>
            <person name="Yuan Z."/>
            <person name="Zhou Y."/>
            <person name="Liu J."/>
            <person name="Tang Z."/>
            <person name="Zhuo Y."/>
            <person name="Zhang Y."/>
            <person name="Yu L."/>
            <person name="Huang J."/>
            <person name="Yang P."/>
            <person name="Peng Q."/>
            <person name="Zhang J."/>
            <person name="Jiang W."/>
            <person name="Zhang Z."/>
            <person name="Lin K."/>
            <person name="Ro D.K."/>
            <person name="Chen X."/>
            <person name="Xiong X."/>
            <person name="Shang Y."/>
            <person name="Huang S."/>
            <person name="Zeng J."/>
        </authorList>
    </citation>
    <scope>NUCLEOTIDE SEQUENCE [LARGE SCALE GENOMIC DNA]</scope>
    <source>
        <strain evidence="2">cv. BLH2017</strain>
        <tissue evidence="1">Root</tissue>
    </source>
</reference>
<evidence type="ECO:0000313" key="1">
    <source>
        <dbReference type="EMBL" id="OVA03932.1"/>
    </source>
</evidence>
<protein>
    <submittedName>
        <fullName evidence="1">Uncharacterized protein</fullName>
    </submittedName>
</protein>
<gene>
    <name evidence="1" type="ORF">BVC80_8697g18</name>
</gene>
<sequence length="126" mass="14495">MKLENEVDYVKFCGMIPNGNIIELVNPSIRRRNVLLGVRRCLSDPIEEKIPKLCGSLGDEKDSVYFGRHWSIQIVNVNGTLREIRDDRFKDDIFCVSTDDEVDDESDDDDEPSFLNKMKGYAVMFS</sequence>
<proteinExistence type="predicted"/>
<dbReference type="Proteomes" id="UP000195402">
    <property type="component" value="Unassembled WGS sequence"/>
</dbReference>
<dbReference type="InParanoid" id="A0A200Q0D3"/>
<dbReference type="EMBL" id="MVGT01003459">
    <property type="protein sequence ID" value="OVA03932.1"/>
    <property type="molecule type" value="Genomic_DNA"/>
</dbReference>
<name>A0A200Q0D3_MACCD</name>
<evidence type="ECO:0000313" key="2">
    <source>
        <dbReference type="Proteomes" id="UP000195402"/>
    </source>
</evidence>
<dbReference type="AlphaFoldDB" id="A0A200Q0D3"/>
<accession>A0A200Q0D3</accession>
<comment type="caution">
    <text evidence="1">The sequence shown here is derived from an EMBL/GenBank/DDBJ whole genome shotgun (WGS) entry which is preliminary data.</text>
</comment>